<keyword evidence="5 6" id="KW-0472">Membrane</keyword>
<sequence>MLYQFLLVSLRRFKKDRFFTLLNILGLSLGIATTIVILSFVLFELSFDDFHSKKNQIYRVLTHWSGGDRMEKLVVTGTKVSHIADNEIPEVQEVAKYFPIGSRVPFSLKVEDKVFQETDFAYADPSFLKIFDFELKSGNPETALDEPNTIILTEQLASKYFGTADPMGKSVTVNGDTELIVTGVMINPPKNSSLPIGALASFKRIEKRYGIEWFPMNFMTFILVSDQADTRKISEVFLKKVETEFTGELATEVANINFSLQPLSEIHLQDGIAADVGNRGDRKNTLAFVFIGLFILLIACINYINLSTAQSEKKSKEVGIRKVLGSSRQALIKSYLGETAVLTYLSIVLAVVFAEISTPYINQIIGSDIPFDITSSWQWPIFLLSLGVIITALAGSYPALFLSSFKPVSVLKGTFLSAQSGDKFRKALVVFQFSISIFLILGTIIIYKQVMYGSEKKLGFDQEQIIVIPLADQATFDKLDAIEAELGNHPAIQKTAKASEVLGNVRAGYGYDAEGLINKENNSCTGFSIDRNGIATMGLQLIAGSDFTKTSENDSVWHYIVNRKLINKLGWTPEEAIGKDFSMLPMPEGKLIGVVEDFHFTSLHQKIGPVVLTYIDHEISNLYVRVNKNQSPEAMAHIQATFKQIVPGSSIEPTFLVNELDRLYQSEKRTADLLVLFTGLSIVIGCLGLLGLTAFLVERKYKEIGIRKILGADIMQIVRSLSWKFVRLILIANLIIAPFAFVILSSWLDNYAYSISIGWDIFLFTGLGAMAVGFITVFYHSFQAAIANPVDAIRSE</sequence>
<evidence type="ECO:0000313" key="9">
    <source>
        <dbReference type="EMBL" id="SMD32386.1"/>
    </source>
</evidence>
<proteinExistence type="predicted"/>
<dbReference type="InterPro" id="IPR003838">
    <property type="entry name" value="ABC3_permease_C"/>
</dbReference>
<dbReference type="InterPro" id="IPR050250">
    <property type="entry name" value="Macrolide_Exporter_MacB"/>
</dbReference>
<keyword evidence="3 6" id="KW-0812">Transmembrane</keyword>
<dbReference type="Pfam" id="PF02687">
    <property type="entry name" value="FtsX"/>
    <property type="match status" value="2"/>
</dbReference>
<dbReference type="GO" id="GO:0005886">
    <property type="term" value="C:plasma membrane"/>
    <property type="evidence" value="ECO:0007669"/>
    <property type="project" value="UniProtKB-SubCell"/>
</dbReference>
<dbReference type="AlphaFoldDB" id="A0A1W2G7X8"/>
<evidence type="ECO:0000256" key="1">
    <source>
        <dbReference type="ARBA" id="ARBA00004651"/>
    </source>
</evidence>
<gene>
    <name evidence="9" type="ORF">SAMN04488029_0731</name>
</gene>
<keyword evidence="4 6" id="KW-1133">Transmembrane helix</keyword>
<evidence type="ECO:0000259" key="7">
    <source>
        <dbReference type="Pfam" id="PF02687"/>
    </source>
</evidence>
<name>A0A1W2G7X8_REIFA</name>
<dbReference type="RefSeq" id="WP_084371045.1">
    <property type="nucleotide sequence ID" value="NZ_FWYF01000001.1"/>
</dbReference>
<evidence type="ECO:0000259" key="8">
    <source>
        <dbReference type="Pfam" id="PF12704"/>
    </source>
</evidence>
<dbReference type="EMBL" id="FWYF01000001">
    <property type="protein sequence ID" value="SMD32386.1"/>
    <property type="molecule type" value="Genomic_DNA"/>
</dbReference>
<evidence type="ECO:0000256" key="6">
    <source>
        <dbReference type="SAM" id="Phobius"/>
    </source>
</evidence>
<feature type="transmembrane region" description="Helical" evidence="6">
    <location>
        <begin position="21"/>
        <end position="43"/>
    </location>
</feature>
<feature type="transmembrane region" description="Helical" evidence="6">
    <location>
        <begin position="426"/>
        <end position="447"/>
    </location>
</feature>
<dbReference type="PANTHER" id="PTHR30572:SF18">
    <property type="entry name" value="ABC-TYPE MACROLIDE FAMILY EXPORT SYSTEM PERMEASE COMPONENT 2"/>
    <property type="match status" value="1"/>
</dbReference>
<evidence type="ECO:0000256" key="4">
    <source>
        <dbReference type="ARBA" id="ARBA00022989"/>
    </source>
</evidence>
<evidence type="ECO:0000256" key="3">
    <source>
        <dbReference type="ARBA" id="ARBA00022692"/>
    </source>
</evidence>
<dbReference type="PANTHER" id="PTHR30572">
    <property type="entry name" value="MEMBRANE COMPONENT OF TRANSPORTER-RELATED"/>
    <property type="match status" value="1"/>
</dbReference>
<dbReference type="GO" id="GO:0022857">
    <property type="term" value="F:transmembrane transporter activity"/>
    <property type="evidence" value="ECO:0007669"/>
    <property type="project" value="TreeGrafter"/>
</dbReference>
<dbReference type="Proteomes" id="UP000192472">
    <property type="component" value="Unassembled WGS sequence"/>
</dbReference>
<feature type="domain" description="MacB-like periplasmic core" evidence="8">
    <location>
        <begin position="20"/>
        <end position="233"/>
    </location>
</feature>
<evidence type="ECO:0000313" key="10">
    <source>
        <dbReference type="Proteomes" id="UP000192472"/>
    </source>
</evidence>
<dbReference type="Pfam" id="PF12704">
    <property type="entry name" value="MacB_PCD"/>
    <property type="match status" value="1"/>
</dbReference>
<organism evidence="9 10">
    <name type="scientific">Reichenbachiella faecimaris</name>
    <dbReference type="NCBI Taxonomy" id="692418"/>
    <lineage>
        <taxon>Bacteria</taxon>
        <taxon>Pseudomonadati</taxon>
        <taxon>Bacteroidota</taxon>
        <taxon>Cytophagia</taxon>
        <taxon>Cytophagales</taxon>
        <taxon>Reichenbachiellaceae</taxon>
        <taxon>Reichenbachiella</taxon>
    </lineage>
</organism>
<dbReference type="OrthoDB" id="5933722at2"/>
<keyword evidence="2" id="KW-1003">Cell membrane</keyword>
<feature type="domain" description="ABC3 transporter permease C-terminal" evidence="7">
    <location>
        <begin position="290"/>
        <end position="405"/>
    </location>
</feature>
<keyword evidence="10" id="KW-1185">Reference proteome</keyword>
<dbReference type="InterPro" id="IPR025857">
    <property type="entry name" value="MacB_PCD"/>
</dbReference>
<protein>
    <submittedName>
        <fullName evidence="9">Putative ABC transport system permease protein</fullName>
    </submittedName>
</protein>
<feature type="domain" description="ABC3 transporter permease C-terminal" evidence="7">
    <location>
        <begin position="676"/>
        <end position="788"/>
    </location>
</feature>
<feature type="transmembrane region" description="Helical" evidence="6">
    <location>
        <begin position="341"/>
        <end position="361"/>
    </location>
</feature>
<evidence type="ECO:0000256" key="5">
    <source>
        <dbReference type="ARBA" id="ARBA00023136"/>
    </source>
</evidence>
<feature type="transmembrane region" description="Helical" evidence="6">
    <location>
        <begin position="673"/>
        <end position="697"/>
    </location>
</feature>
<feature type="transmembrane region" description="Helical" evidence="6">
    <location>
        <begin position="286"/>
        <end position="306"/>
    </location>
</feature>
<dbReference type="STRING" id="692418.SAMN04488029_0731"/>
<feature type="transmembrane region" description="Helical" evidence="6">
    <location>
        <begin position="725"/>
        <end position="745"/>
    </location>
</feature>
<comment type="subcellular location">
    <subcellularLocation>
        <location evidence="1">Cell membrane</location>
        <topology evidence="1">Multi-pass membrane protein</topology>
    </subcellularLocation>
</comment>
<feature type="transmembrane region" description="Helical" evidence="6">
    <location>
        <begin position="381"/>
        <end position="405"/>
    </location>
</feature>
<feature type="transmembrane region" description="Helical" evidence="6">
    <location>
        <begin position="757"/>
        <end position="779"/>
    </location>
</feature>
<reference evidence="9 10" key="1">
    <citation type="submission" date="2017-04" db="EMBL/GenBank/DDBJ databases">
        <authorList>
            <person name="Afonso C.L."/>
            <person name="Miller P.J."/>
            <person name="Scott M.A."/>
            <person name="Spackman E."/>
            <person name="Goraichik I."/>
            <person name="Dimitrov K.M."/>
            <person name="Suarez D.L."/>
            <person name="Swayne D.E."/>
        </authorList>
    </citation>
    <scope>NUCLEOTIDE SEQUENCE [LARGE SCALE GENOMIC DNA]</scope>
    <source>
        <strain evidence="9 10">DSM 26133</strain>
    </source>
</reference>
<accession>A0A1W2G7X8</accession>
<evidence type="ECO:0000256" key="2">
    <source>
        <dbReference type="ARBA" id="ARBA00022475"/>
    </source>
</evidence>